<dbReference type="PANTHER" id="PTHR39560:SF1">
    <property type="entry name" value="PROTEIN ADENYLYLTRANSFERASE FIC-RELATED"/>
    <property type="match status" value="1"/>
</dbReference>
<keyword evidence="3" id="KW-0547">Nucleotide-binding</keyword>
<evidence type="ECO:0000256" key="1">
    <source>
        <dbReference type="ARBA" id="ARBA00022679"/>
    </source>
</evidence>
<evidence type="ECO:0000313" key="9">
    <source>
        <dbReference type="EMBL" id="MDT2809636.1"/>
    </source>
</evidence>
<organism evidence="9 10">
    <name type="scientific">Enterococcus asini</name>
    <dbReference type="NCBI Taxonomy" id="57732"/>
    <lineage>
        <taxon>Bacteria</taxon>
        <taxon>Bacillati</taxon>
        <taxon>Bacillota</taxon>
        <taxon>Bacilli</taxon>
        <taxon>Lactobacillales</taxon>
        <taxon>Enterococcaceae</taxon>
        <taxon>Enterococcus</taxon>
    </lineage>
</organism>
<evidence type="ECO:0000256" key="2">
    <source>
        <dbReference type="ARBA" id="ARBA00022695"/>
    </source>
</evidence>
<dbReference type="PROSITE" id="PS51459">
    <property type="entry name" value="FIDO"/>
    <property type="match status" value="1"/>
</dbReference>
<evidence type="ECO:0000256" key="6">
    <source>
        <dbReference type="ARBA" id="ARBA00047939"/>
    </source>
</evidence>
<dbReference type="GO" id="GO:0051302">
    <property type="term" value="P:regulation of cell division"/>
    <property type="evidence" value="ECO:0007669"/>
    <property type="project" value="TreeGrafter"/>
</dbReference>
<evidence type="ECO:0000256" key="3">
    <source>
        <dbReference type="ARBA" id="ARBA00022741"/>
    </source>
</evidence>
<dbReference type="Pfam" id="PF02661">
    <property type="entry name" value="Fic"/>
    <property type="match status" value="1"/>
</dbReference>
<keyword evidence="2" id="KW-0548">Nucleotidyltransferase</keyword>
<dbReference type="AlphaFoldDB" id="A0AAW8TTM5"/>
<evidence type="ECO:0000313" key="10">
    <source>
        <dbReference type="Proteomes" id="UP001256711"/>
    </source>
</evidence>
<reference evidence="9" key="1">
    <citation type="submission" date="2023-03" db="EMBL/GenBank/DDBJ databases">
        <authorList>
            <person name="Shen W."/>
            <person name="Cai J."/>
        </authorList>
    </citation>
    <scope>NUCLEOTIDE SEQUENCE</scope>
    <source>
        <strain evidence="9">B226-2</strain>
    </source>
</reference>
<dbReference type="RefSeq" id="WP_311835093.1">
    <property type="nucleotide sequence ID" value="NZ_JARQBJ010000002.1"/>
</dbReference>
<dbReference type="PANTHER" id="PTHR39560">
    <property type="entry name" value="PROTEIN ADENYLYLTRANSFERASE FIC-RELATED"/>
    <property type="match status" value="1"/>
</dbReference>
<evidence type="ECO:0000256" key="7">
    <source>
        <dbReference type="ARBA" id="ARBA00048696"/>
    </source>
</evidence>
<feature type="domain" description="Fido" evidence="8">
    <location>
        <begin position="61"/>
        <end position="202"/>
    </location>
</feature>
<comment type="catalytic activity">
    <reaction evidence="6">
        <text>L-threonyl-[protein] + ATP = 3-O-(5'-adenylyl)-L-threonyl-[protein] + diphosphate</text>
        <dbReference type="Rhea" id="RHEA:54292"/>
        <dbReference type="Rhea" id="RHEA-COMP:11060"/>
        <dbReference type="Rhea" id="RHEA-COMP:13847"/>
        <dbReference type="ChEBI" id="CHEBI:30013"/>
        <dbReference type="ChEBI" id="CHEBI:30616"/>
        <dbReference type="ChEBI" id="CHEBI:33019"/>
        <dbReference type="ChEBI" id="CHEBI:138113"/>
        <dbReference type="EC" id="2.7.7.108"/>
    </reaction>
</comment>
<keyword evidence="4" id="KW-0067">ATP-binding</keyword>
<evidence type="ECO:0000256" key="4">
    <source>
        <dbReference type="ARBA" id="ARBA00022840"/>
    </source>
</evidence>
<name>A0AAW8TTM5_9ENTE</name>
<evidence type="ECO:0000256" key="5">
    <source>
        <dbReference type="ARBA" id="ARBA00034531"/>
    </source>
</evidence>
<sequence>MARDEYFEYHYLDPSNEYIDPGSLVLKNSLNLQDAEILQLREHELSANRLLDLLFDPIMVHSMEDVRAIHHYLFQDIYAWAGKYRKVNISKEGNAFMAMQSFEMGEQYLDELIKHFCDETMSKPRLASSLAEILDNLNYMHPFREGNGRTQREVVRVLALEKGYYCEIDIQGNDEIYHLYMDGTVYGDKERLKQLFLRILTEIKR</sequence>
<keyword evidence="1" id="KW-0808">Transferase</keyword>
<dbReference type="EMBL" id="JARQBJ010000002">
    <property type="protein sequence ID" value="MDT2809636.1"/>
    <property type="molecule type" value="Genomic_DNA"/>
</dbReference>
<dbReference type="SUPFAM" id="SSF140931">
    <property type="entry name" value="Fic-like"/>
    <property type="match status" value="1"/>
</dbReference>
<dbReference type="GO" id="GO:0005524">
    <property type="term" value="F:ATP binding"/>
    <property type="evidence" value="ECO:0007669"/>
    <property type="project" value="UniProtKB-KW"/>
</dbReference>
<dbReference type="InterPro" id="IPR003812">
    <property type="entry name" value="Fido"/>
</dbReference>
<proteinExistence type="predicted"/>
<evidence type="ECO:0000259" key="8">
    <source>
        <dbReference type="PROSITE" id="PS51459"/>
    </source>
</evidence>
<comment type="caution">
    <text evidence="9">The sequence shown here is derived from an EMBL/GenBank/DDBJ whole genome shotgun (WGS) entry which is preliminary data.</text>
</comment>
<dbReference type="Gene3D" id="1.10.3290.10">
    <property type="entry name" value="Fido-like domain"/>
    <property type="match status" value="1"/>
</dbReference>
<protein>
    <recommendedName>
        <fullName evidence="5">protein adenylyltransferase</fullName>
        <ecNumber evidence="5">2.7.7.108</ecNumber>
    </recommendedName>
</protein>
<gene>
    <name evidence="9" type="ORF">P7H43_04000</name>
</gene>
<comment type="catalytic activity">
    <reaction evidence="7">
        <text>L-tyrosyl-[protein] + ATP = O-(5'-adenylyl)-L-tyrosyl-[protein] + diphosphate</text>
        <dbReference type="Rhea" id="RHEA:54288"/>
        <dbReference type="Rhea" id="RHEA-COMP:10136"/>
        <dbReference type="Rhea" id="RHEA-COMP:13846"/>
        <dbReference type="ChEBI" id="CHEBI:30616"/>
        <dbReference type="ChEBI" id="CHEBI:33019"/>
        <dbReference type="ChEBI" id="CHEBI:46858"/>
        <dbReference type="ChEBI" id="CHEBI:83624"/>
        <dbReference type="EC" id="2.7.7.108"/>
    </reaction>
</comment>
<accession>A0AAW8TTM5</accession>
<dbReference type="InterPro" id="IPR036597">
    <property type="entry name" value="Fido-like_dom_sf"/>
</dbReference>
<dbReference type="Proteomes" id="UP001256711">
    <property type="component" value="Unassembled WGS sequence"/>
</dbReference>
<dbReference type="GO" id="GO:0070733">
    <property type="term" value="F:AMPylase activity"/>
    <property type="evidence" value="ECO:0007669"/>
    <property type="project" value="UniProtKB-EC"/>
</dbReference>
<dbReference type="EC" id="2.7.7.108" evidence="5"/>